<dbReference type="FunCoup" id="A0A1I7V898">
    <property type="interactions" value="186"/>
</dbReference>
<dbReference type="GeneID" id="9940358"/>
<accession>A0A1S0U5G2</accession>
<dbReference type="CTD" id="9940358"/>
<dbReference type="GO" id="GO:0007088">
    <property type="term" value="P:regulation of mitotic nuclear division"/>
    <property type="evidence" value="ECO:0007669"/>
    <property type="project" value="TreeGrafter"/>
</dbReference>
<feature type="region of interest" description="Disordered" evidence="6">
    <location>
        <begin position="1"/>
        <end position="43"/>
    </location>
</feature>
<dbReference type="PANTHER" id="PTHR14728:SF2">
    <property type="entry name" value="PROTEIN AURORA BOREALIS"/>
    <property type="match status" value="1"/>
</dbReference>
<keyword evidence="5" id="KW-0131">Cell cycle</keyword>
<dbReference type="KEGG" id="loa:LOAG_02972"/>
<evidence type="ECO:0000256" key="3">
    <source>
        <dbReference type="ARBA" id="ARBA00022618"/>
    </source>
</evidence>
<name>A0A1I7V898_LOALO</name>
<reference evidence="9" key="2">
    <citation type="submission" date="2016-11" db="UniProtKB">
        <authorList>
            <consortium name="WormBaseParasite"/>
        </authorList>
    </citation>
    <scope>IDENTIFICATION</scope>
</reference>
<dbReference type="GO" id="GO:0005737">
    <property type="term" value="C:cytoplasm"/>
    <property type="evidence" value="ECO:0007669"/>
    <property type="project" value="TreeGrafter"/>
</dbReference>
<comment type="similarity">
    <text evidence="1">Belongs to the BORA family.</text>
</comment>
<evidence type="ECO:0000256" key="6">
    <source>
        <dbReference type="SAM" id="MobiDB-lite"/>
    </source>
</evidence>
<dbReference type="InterPro" id="IPR023252">
    <property type="entry name" value="Aurora_borealis_protein"/>
</dbReference>
<organism evidence="8 9">
    <name type="scientific">Loa loa</name>
    <name type="common">Eye worm</name>
    <name type="synonym">Filaria loa</name>
    <dbReference type="NCBI Taxonomy" id="7209"/>
    <lineage>
        <taxon>Eukaryota</taxon>
        <taxon>Metazoa</taxon>
        <taxon>Ecdysozoa</taxon>
        <taxon>Nematoda</taxon>
        <taxon>Chromadorea</taxon>
        <taxon>Rhabditida</taxon>
        <taxon>Spirurina</taxon>
        <taxon>Spiruromorpha</taxon>
        <taxon>Filarioidea</taxon>
        <taxon>Onchocercidae</taxon>
        <taxon>Loa</taxon>
    </lineage>
</organism>
<keyword evidence="3" id="KW-0132">Cell division</keyword>
<evidence type="ECO:0000256" key="2">
    <source>
        <dbReference type="ARBA" id="ARBA00020055"/>
    </source>
</evidence>
<sequence>MNVTDDSDSDIYGKPKFNSTILGPDERSDIRKGGRNTGQNALKLSPIPNDRVQFIGSSGSPFSEQQHFHNSEECSKLQASDTKVRKIKLGDETSSLVVRSNSKSVETDKENIEVALLESHILSERSIRPQSNSTARSHITNPFDSDIMGSLCATTYSPNLFNNSKRNVECETPEKSFRWSIGQMADLHPAVIDETESMCQMCQTPDPAEEAQINNAIDKFWASQKYVLPSPYFAKESTNSAQDCSPNLIQRSRAFVQESPLARPVVARSIESKKSVEVQTMFTFPPNLDLMRLLGNCFQHEEGEVAIFEANLSLNTLRRKLFLDALSSHANTENGSESSVAMDIDNIYDESEPFNLERPTWYHSNDEIISARRVSFDGVMDPNGAAEISCRLLSPDISPIKN</sequence>
<dbReference type="Pfam" id="PF15280">
    <property type="entry name" value="BORA_N"/>
    <property type="match status" value="1"/>
</dbReference>
<dbReference type="GO" id="GO:0060236">
    <property type="term" value="P:regulation of mitotic spindle organization"/>
    <property type="evidence" value="ECO:0007669"/>
    <property type="project" value="TreeGrafter"/>
</dbReference>
<dbReference type="PANTHER" id="PTHR14728">
    <property type="entry name" value="PROTEIN AURORA BOREALIS"/>
    <property type="match status" value="1"/>
</dbReference>
<dbReference type="EMBL" id="JH712162">
    <property type="protein sequence ID" value="EFO25520.1"/>
    <property type="molecule type" value="Genomic_DNA"/>
</dbReference>
<dbReference type="Proteomes" id="UP000095285">
    <property type="component" value="Unassembled WGS sequence"/>
</dbReference>
<evidence type="ECO:0000256" key="5">
    <source>
        <dbReference type="ARBA" id="ARBA00023306"/>
    </source>
</evidence>
<evidence type="ECO:0000313" key="9">
    <source>
        <dbReference type="WBParaSite" id="EN70_10966"/>
    </source>
</evidence>
<dbReference type="PRINTS" id="PR02038">
    <property type="entry name" value="AURORABORA"/>
</dbReference>
<gene>
    <name evidence="7 9" type="ORF">LOAG_02972</name>
</gene>
<dbReference type="OMA" id="RSHITNP"/>
<evidence type="ECO:0000256" key="4">
    <source>
        <dbReference type="ARBA" id="ARBA00022776"/>
    </source>
</evidence>
<protein>
    <recommendedName>
        <fullName evidence="2">Protein aurora borealis</fullName>
    </recommendedName>
</protein>
<keyword evidence="4" id="KW-0498">Mitosis</keyword>
<dbReference type="InParanoid" id="A0A1I7V898"/>
<dbReference type="STRING" id="7209.A0A1I7V898"/>
<dbReference type="RefSeq" id="XP_003138557.1">
    <property type="nucleotide sequence ID" value="XM_003138509.2"/>
</dbReference>
<proteinExistence type="inferred from homology"/>
<dbReference type="GO" id="GO:0051301">
    <property type="term" value="P:cell division"/>
    <property type="evidence" value="ECO:0007669"/>
    <property type="project" value="UniProtKB-KW"/>
</dbReference>
<dbReference type="OrthoDB" id="10020858at2759"/>
<keyword evidence="8" id="KW-1185">Reference proteome</keyword>
<dbReference type="WBParaSite" id="EN70_10966">
    <property type="protein sequence ID" value="EN70_10966"/>
    <property type="gene ID" value="EN70_10966"/>
</dbReference>
<accession>A0A1I7V898</accession>
<dbReference type="GO" id="GO:0005634">
    <property type="term" value="C:nucleus"/>
    <property type="evidence" value="ECO:0007669"/>
    <property type="project" value="TreeGrafter"/>
</dbReference>
<reference evidence="7 8" key="1">
    <citation type="submission" date="2012-04" db="EMBL/GenBank/DDBJ databases">
        <title>The Genome Sequence of Loa loa.</title>
        <authorList>
            <consortium name="The Broad Institute Genome Sequencing Platform"/>
            <consortium name="Broad Institute Genome Sequencing Center for Infectious Disease"/>
            <person name="Nutman T.B."/>
            <person name="Fink D.L."/>
            <person name="Russ C."/>
            <person name="Young S."/>
            <person name="Zeng Q."/>
            <person name="Gargeya S."/>
            <person name="Alvarado L."/>
            <person name="Berlin A."/>
            <person name="Chapman S.B."/>
            <person name="Chen Z."/>
            <person name="Freedman E."/>
            <person name="Gellesch M."/>
            <person name="Goldberg J."/>
            <person name="Griggs A."/>
            <person name="Gujja S."/>
            <person name="Heilman E.R."/>
            <person name="Heiman D."/>
            <person name="Howarth C."/>
            <person name="Mehta T."/>
            <person name="Neiman D."/>
            <person name="Pearson M."/>
            <person name="Roberts A."/>
            <person name="Saif S."/>
            <person name="Shea T."/>
            <person name="Shenoy N."/>
            <person name="Sisk P."/>
            <person name="Stolte C."/>
            <person name="Sykes S."/>
            <person name="White J."/>
            <person name="Yandava C."/>
            <person name="Haas B."/>
            <person name="Henn M.R."/>
            <person name="Nusbaum C."/>
            <person name="Birren B."/>
        </authorList>
    </citation>
    <scope>NUCLEOTIDE SEQUENCE [LARGE SCALE GENOMIC DNA]</scope>
</reference>
<dbReference type="GO" id="GO:0019901">
    <property type="term" value="F:protein kinase binding"/>
    <property type="evidence" value="ECO:0007669"/>
    <property type="project" value="TreeGrafter"/>
</dbReference>
<evidence type="ECO:0000313" key="8">
    <source>
        <dbReference type="Proteomes" id="UP000095285"/>
    </source>
</evidence>
<evidence type="ECO:0000256" key="1">
    <source>
        <dbReference type="ARBA" id="ARBA00010963"/>
    </source>
</evidence>
<evidence type="ECO:0000313" key="7">
    <source>
        <dbReference type="EMBL" id="EFO25520.1"/>
    </source>
</evidence>
<dbReference type="AlphaFoldDB" id="A0A1I7V898"/>